<name>A0ABD2ZA24_9GENT</name>
<dbReference type="AlphaFoldDB" id="A0ABD2ZA24"/>
<reference evidence="1 2" key="1">
    <citation type="submission" date="2024-11" db="EMBL/GenBank/DDBJ databases">
        <title>A near-complete genome assembly of Cinchona calisaya.</title>
        <authorList>
            <person name="Lian D.C."/>
            <person name="Zhao X.W."/>
            <person name="Wei L."/>
        </authorList>
    </citation>
    <scope>NUCLEOTIDE SEQUENCE [LARGE SCALE GENOMIC DNA]</scope>
    <source>
        <tissue evidence="1">Nenye</tissue>
    </source>
</reference>
<accession>A0ABD2ZA24</accession>
<dbReference type="Proteomes" id="UP001630127">
    <property type="component" value="Unassembled WGS sequence"/>
</dbReference>
<comment type="caution">
    <text evidence="1">The sequence shown here is derived from an EMBL/GenBank/DDBJ whole genome shotgun (WGS) entry which is preliminary data.</text>
</comment>
<evidence type="ECO:0000313" key="2">
    <source>
        <dbReference type="Proteomes" id="UP001630127"/>
    </source>
</evidence>
<keyword evidence="2" id="KW-1185">Reference proteome</keyword>
<proteinExistence type="predicted"/>
<organism evidence="1 2">
    <name type="scientific">Cinchona calisaya</name>
    <dbReference type="NCBI Taxonomy" id="153742"/>
    <lineage>
        <taxon>Eukaryota</taxon>
        <taxon>Viridiplantae</taxon>
        <taxon>Streptophyta</taxon>
        <taxon>Embryophyta</taxon>
        <taxon>Tracheophyta</taxon>
        <taxon>Spermatophyta</taxon>
        <taxon>Magnoliopsida</taxon>
        <taxon>eudicotyledons</taxon>
        <taxon>Gunneridae</taxon>
        <taxon>Pentapetalae</taxon>
        <taxon>asterids</taxon>
        <taxon>lamiids</taxon>
        <taxon>Gentianales</taxon>
        <taxon>Rubiaceae</taxon>
        <taxon>Cinchonoideae</taxon>
        <taxon>Cinchoneae</taxon>
        <taxon>Cinchona</taxon>
    </lineage>
</organism>
<evidence type="ECO:0000313" key="1">
    <source>
        <dbReference type="EMBL" id="KAL3516329.1"/>
    </source>
</evidence>
<dbReference type="EMBL" id="JBJUIK010000010">
    <property type="protein sequence ID" value="KAL3516329.1"/>
    <property type="molecule type" value="Genomic_DNA"/>
</dbReference>
<gene>
    <name evidence="1" type="ORF">ACH5RR_023231</name>
</gene>
<sequence length="118" mass="13259">MKSTPAHVDGMDTLQPILQHDSFIVLEKTQFNLQLGKDRLVWTPTSSAPIDTHQHGNCSILGLFWSNLPNVSFIQLSSSAPYSMVVSLYQTFNSWTVLQATSVFYLLGILEIKKHCSF</sequence>
<protein>
    <submittedName>
        <fullName evidence="1">Uncharacterized protein</fullName>
    </submittedName>
</protein>